<sequence length="137" mass="14536">MSRGRRTAVFLTALLGGAGVMHLVRPEPFDRIVPPALPGPARTWTYASGAAELAVAALLAVPRTRHLGGLAAAALFLAVFPANLQMAHDWRDAPRRRRAIARGRLPFQGVLIAQALHVARARQERPDASGAAAAPRG</sequence>
<name>A0A291GZX4_9MICO</name>
<organism evidence="7 8">
    <name type="scientific">Brachybacterium ginsengisoli</name>
    <dbReference type="NCBI Taxonomy" id="1331682"/>
    <lineage>
        <taxon>Bacteria</taxon>
        <taxon>Bacillati</taxon>
        <taxon>Actinomycetota</taxon>
        <taxon>Actinomycetes</taxon>
        <taxon>Micrococcales</taxon>
        <taxon>Dermabacteraceae</taxon>
        <taxon>Brachybacterium</taxon>
    </lineage>
</organism>
<proteinExistence type="predicted"/>
<evidence type="ECO:0000313" key="8">
    <source>
        <dbReference type="Proteomes" id="UP000217889"/>
    </source>
</evidence>
<evidence type="ECO:0000259" key="6">
    <source>
        <dbReference type="Pfam" id="PF07291"/>
    </source>
</evidence>
<dbReference type="GO" id="GO:0016020">
    <property type="term" value="C:membrane"/>
    <property type="evidence" value="ECO:0007669"/>
    <property type="project" value="UniProtKB-SubCell"/>
</dbReference>
<dbReference type="PANTHER" id="PTHR36974:SF1">
    <property type="entry name" value="DOXX FAMILY MEMBRANE PROTEIN"/>
    <property type="match status" value="1"/>
</dbReference>
<dbReference type="AlphaFoldDB" id="A0A291GZX4"/>
<keyword evidence="4 5" id="KW-0472">Membrane</keyword>
<protein>
    <recommendedName>
        <fullName evidence="6">Methylamine utilisation protein MauE domain-containing protein</fullName>
    </recommendedName>
</protein>
<reference evidence="7 8" key="1">
    <citation type="journal article" date="2014" name="Int. J. Syst. Evol. Microbiol.">
        <title>Brachybacterium ginsengisoli sp. nov., isolated from soil of a ginseng field.</title>
        <authorList>
            <person name="Hoang V.A."/>
            <person name="Kim Y.J."/>
            <person name="Nguyen N.L."/>
            <person name="Yang D.C."/>
        </authorList>
    </citation>
    <scope>NUCLEOTIDE SEQUENCE [LARGE SCALE GENOMIC DNA]</scope>
    <source>
        <strain evidence="7 8">DCY80</strain>
    </source>
</reference>
<feature type="domain" description="Methylamine utilisation protein MauE" evidence="6">
    <location>
        <begin position="8"/>
        <end position="79"/>
    </location>
</feature>
<evidence type="ECO:0000256" key="5">
    <source>
        <dbReference type="SAM" id="Phobius"/>
    </source>
</evidence>
<evidence type="ECO:0000313" key="7">
    <source>
        <dbReference type="EMBL" id="ATG55720.1"/>
    </source>
</evidence>
<keyword evidence="3 5" id="KW-1133">Transmembrane helix</keyword>
<gene>
    <name evidence="7" type="ORF">CFK41_13755</name>
</gene>
<evidence type="ECO:0000256" key="4">
    <source>
        <dbReference type="ARBA" id="ARBA00023136"/>
    </source>
</evidence>
<evidence type="ECO:0000256" key="1">
    <source>
        <dbReference type="ARBA" id="ARBA00004141"/>
    </source>
</evidence>
<evidence type="ECO:0000256" key="3">
    <source>
        <dbReference type="ARBA" id="ARBA00022989"/>
    </source>
</evidence>
<dbReference type="Pfam" id="PF07291">
    <property type="entry name" value="MauE"/>
    <property type="match status" value="1"/>
</dbReference>
<accession>A0A291GZX4</accession>
<dbReference type="Proteomes" id="UP000217889">
    <property type="component" value="Chromosome"/>
</dbReference>
<dbReference type="EMBL" id="CP023564">
    <property type="protein sequence ID" value="ATG55720.1"/>
    <property type="molecule type" value="Genomic_DNA"/>
</dbReference>
<dbReference type="GO" id="GO:0030416">
    <property type="term" value="P:methylamine metabolic process"/>
    <property type="evidence" value="ECO:0007669"/>
    <property type="project" value="InterPro"/>
</dbReference>
<dbReference type="InterPro" id="IPR009908">
    <property type="entry name" value="Methylamine_util_MauE"/>
</dbReference>
<dbReference type="PANTHER" id="PTHR36974">
    <property type="entry name" value="MEMBRANE PROTEIN-RELATED"/>
    <property type="match status" value="1"/>
</dbReference>
<feature type="transmembrane region" description="Helical" evidence="5">
    <location>
        <begin position="67"/>
        <end position="87"/>
    </location>
</feature>
<dbReference type="KEGG" id="bgg:CFK41_13755"/>
<keyword evidence="2 5" id="KW-0812">Transmembrane</keyword>
<comment type="subcellular location">
    <subcellularLocation>
        <location evidence="1">Membrane</location>
        <topology evidence="1">Multi-pass membrane protein</topology>
    </subcellularLocation>
</comment>
<evidence type="ECO:0000256" key="2">
    <source>
        <dbReference type="ARBA" id="ARBA00022692"/>
    </source>
</evidence>
<keyword evidence="8" id="KW-1185">Reference proteome</keyword>
<dbReference type="RefSeq" id="WP_096800180.1">
    <property type="nucleotide sequence ID" value="NZ_CP023564.1"/>
</dbReference>